<gene>
    <name evidence="2" type="ORF">MM59RIKEN_13560</name>
</gene>
<evidence type="ECO:0000259" key="1">
    <source>
        <dbReference type="Pfam" id="PF07687"/>
    </source>
</evidence>
<dbReference type="InterPro" id="IPR002933">
    <property type="entry name" value="Peptidase_M20"/>
</dbReference>
<proteinExistence type="predicted"/>
<dbReference type="GO" id="GO:0005829">
    <property type="term" value="C:cytosol"/>
    <property type="evidence" value="ECO:0007669"/>
    <property type="project" value="TreeGrafter"/>
</dbReference>
<dbReference type="PIRSF" id="PIRSF016599">
    <property type="entry name" value="Xaa-His_dipept"/>
    <property type="match status" value="1"/>
</dbReference>
<dbReference type="KEGG" id="pfaa:MM59RIKEN_13560"/>
<dbReference type="AlphaFoldDB" id="A0A810QCS1"/>
<dbReference type="PRINTS" id="PR00934">
    <property type="entry name" value="XHISDIPTASE"/>
</dbReference>
<organism evidence="2 3">
    <name type="scientific">Pusillibacter faecalis</name>
    <dbReference type="NCBI Taxonomy" id="2714358"/>
    <lineage>
        <taxon>Bacteria</taxon>
        <taxon>Bacillati</taxon>
        <taxon>Bacillota</taxon>
        <taxon>Clostridia</taxon>
        <taxon>Eubacteriales</taxon>
        <taxon>Oscillospiraceae</taxon>
        <taxon>Pusillibacter</taxon>
    </lineage>
</organism>
<evidence type="ECO:0000313" key="3">
    <source>
        <dbReference type="Proteomes" id="UP000679848"/>
    </source>
</evidence>
<dbReference type="GO" id="GO:0006508">
    <property type="term" value="P:proteolysis"/>
    <property type="evidence" value="ECO:0007669"/>
    <property type="project" value="InterPro"/>
</dbReference>
<keyword evidence="3" id="KW-1185">Reference proteome</keyword>
<dbReference type="Pfam" id="PF01546">
    <property type="entry name" value="Peptidase_M20"/>
    <property type="match status" value="1"/>
</dbReference>
<dbReference type="PANTHER" id="PTHR43501:SF1">
    <property type="entry name" value="CYTOSOL NON-SPECIFIC DIPEPTIDASE"/>
    <property type="match status" value="1"/>
</dbReference>
<protein>
    <submittedName>
        <fullName evidence="2">Aminoacyl-histidine dipeptidase</fullName>
    </submittedName>
</protein>
<dbReference type="RefSeq" id="WP_213542971.1">
    <property type="nucleotide sequence ID" value="NZ_AP023420.1"/>
</dbReference>
<name>A0A810QCS1_9FIRM</name>
<feature type="domain" description="Peptidase M20 dimerisation" evidence="1">
    <location>
        <begin position="211"/>
        <end position="288"/>
    </location>
</feature>
<dbReference type="NCBIfam" id="TIGR01893">
    <property type="entry name" value="aa-his-dipept"/>
    <property type="match status" value="1"/>
</dbReference>
<evidence type="ECO:0000313" key="2">
    <source>
        <dbReference type="EMBL" id="BCK84037.1"/>
    </source>
</evidence>
<reference evidence="2" key="1">
    <citation type="submission" date="2020-09" db="EMBL/GenBank/DDBJ databases">
        <title>New species isolated from human feces.</title>
        <authorList>
            <person name="Kitahara M."/>
            <person name="Shigeno Y."/>
            <person name="Shime M."/>
            <person name="Matsumoto Y."/>
            <person name="Nakamura S."/>
            <person name="Motooka D."/>
            <person name="Fukuoka S."/>
            <person name="Nishikawa H."/>
            <person name="Benno Y."/>
        </authorList>
    </citation>
    <scope>NUCLEOTIDE SEQUENCE</scope>
    <source>
        <strain evidence="2">MM59</strain>
    </source>
</reference>
<dbReference type="Proteomes" id="UP000679848">
    <property type="component" value="Chromosome"/>
</dbReference>
<dbReference type="Pfam" id="PF07687">
    <property type="entry name" value="M20_dimer"/>
    <property type="match status" value="1"/>
</dbReference>
<accession>A0A810QCS1</accession>
<dbReference type="GO" id="GO:0070573">
    <property type="term" value="F:metallodipeptidase activity"/>
    <property type="evidence" value="ECO:0007669"/>
    <property type="project" value="TreeGrafter"/>
</dbReference>
<dbReference type="EMBL" id="AP023420">
    <property type="protein sequence ID" value="BCK84037.1"/>
    <property type="molecule type" value="Genomic_DNA"/>
</dbReference>
<dbReference type="InterPro" id="IPR001160">
    <property type="entry name" value="Peptidase_M20C"/>
</dbReference>
<dbReference type="SUPFAM" id="SSF53187">
    <property type="entry name" value="Zn-dependent exopeptidases"/>
    <property type="match status" value="1"/>
</dbReference>
<dbReference type="Gene3D" id="3.40.630.10">
    <property type="entry name" value="Zn peptidases"/>
    <property type="match status" value="2"/>
</dbReference>
<sequence>MNYVLDSSKAHHKYFEELCYIPHPPFQEKALSEYVIAFAKERGLWHYTDSLYNVVVKKPATPGYENAAPVMLQAHMDMVCEKTPEKVFHFETDPLQLQVRDGWVMATDTTLGADDGYGVAYMLAILDADDIPHPALECFFSVQEEVGIGGPRGMDYSQLSARRYINLDGVQEGSTNVSTANVIGGDFKRPIVMQENSKPCYTVHICGLSAGHASLNIVKDQANAVKLAARILFAIGKEAKVHLASIQGGTIRNGIAEECDATFACEASEEHIRDIVAAVFAAAREEHELTDPHMDIRLQPAPTAPLVMDDLSSSEAIHLLHVLPSGSHMTNKRAINPTMSLASRNMGNVSSADGVLTVGYMFRCNIKSQLWDLFDQTCLLASRFGAYYDREYVYAGYTADTEHSEMLKLWQKVYRDFTGKELYLKYTHGGSDIGSINDGMGGIDAIVVSPDIKFVHRPTEAMDLASFDRTFEYVKAILAQLK</sequence>
<dbReference type="PANTHER" id="PTHR43501">
    <property type="entry name" value="CYTOSOL NON-SPECIFIC DIPEPTIDASE"/>
    <property type="match status" value="1"/>
</dbReference>
<dbReference type="InterPro" id="IPR011650">
    <property type="entry name" value="Peptidase_M20_dimer"/>
</dbReference>